<comment type="catalytic activity">
    <reaction evidence="9">
        <text>ATP + H2O = ADP + phosphate + H(+)</text>
        <dbReference type="Rhea" id="RHEA:13065"/>
        <dbReference type="ChEBI" id="CHEBI:15377"/>
        <dbReference type="ChEBI" id="CHEBI:15378"/>
        <dbReference type="ChEBI" id="CHEBI:30616"/>
        <dbReference type="ChEBI" id="CHEBI:43474"/>
        <dbReference type="ChEBI" id="CHEBI:456216"/>
        <dbReference type="EC" id="3.6.4.13"/>
    </reaction>
</comment>
<dbReference type="InterPro" id="IPR041679">
    <property type="entry name" value="DNA2/NAM7-like_C"/>
</dbReference>
<keyword evidence="5" id="KW-0547">Nucleotide-binding</keyword>
<dbReference type="PANTHER" id="PTHR45418:SF1">
    <property type="entry name" value="CANCER_TESTIS ANTIGEN 55"/>
    <property type="match status" value="1"/>
</dbReference>
<sequence>MLSFWSRIFQNNEDELDHKRDLLAMEQDFLDQEGCSDSKVTYETNLIGDNDSDETPTSCSSRKGVVTHLTEQNGIIDNSLSFEKQVAAQLFHELSVGCVIEYLAYQQDEDDAIKVIRIQKIVEQSWEKTTEKKVKDMLESLKLDHPTYFNMQLRNILGIITQRLPSSIKVDTDYGELTVQLDSIETNFIPKTGDEITLECQVQLDEGYVDQQGEILEVKKIFPTRIEPNQKCTVERVFEEFTVLTSSAYVLKEDVPKGYQLHLGDIVQVDLIECKYAKYSRRAIKLVMLEKNFGQIKNNQISSSSSSKRAVAIEGEDRFIYTEQWKKHNVTLKIKNEGKRTFQLCSINIPNAADAQISVVEPISSRSIPIGSQISLVFQVYTKFIGESKEFFSLQFDTFKVTRFLTIIVCESDQEAIEAKRRLIASEQLIVNGRNARQRSRFYAYQVYANKNPLVPGESIATKRRFVPVHLSNYDVPEKLCAIVLKTESVSDVRELLGQEYPFLNENLNFGNYGKRFSAMLHLEEIDYSISFRNYDRERAHFNREGEFLSLQIENLAERRPSLVLGDTVNAINPWLESDSKENKLFQGVVHKVFFNRVHLKFNANFQQKYNGEDYRLEFHFSRFAFRKQHHATSRIVDHMGDNFLFPSKVGKREHLQLEVVLKGDDMYLYDDKLNWFNTSLNSIQKVAVYNVLRGDADQMPYVIFGPPGTGKTVTLVETILQLVRNVPGSRLLVGTPSNSSADLITKRIIASKALNHGDFIRLVSQNQVEKDLVPPDLAPYCATVDIGTVDSAHDSMIVTDSGLKLRCQAKFLGKHRITISTCTTLGNFIQMDFLPEHFTHVLIDEAGQCTEPETMVPIVLLARKRSQVILAGDPHQLQAIVTSRYASDLGLGASFLERLLQTPPYRRDLQRFPDSSGYNPSVLTKLLYNYRALPSIMSVYSKLFYDNELISMVSEENSREARFLAELQAIFEPNRDMPRTHGTFFHGIMGENMQDIDSPSWYNPAEAREVFLLTILLYRRNVLPEQIGILTPYAKQVKSLRTMFIAADVSMPKIGSVEEFQGQERDIMLISTVRSSESNLRSDARLSLGFVRCNKRMNVAISRARCLLVIFGNPLLLAVDDCWRHLILFCANNNAYFGCEMPASICSQGDESDSNHSDYSDLVP</sequence>
<dbReference type="GO" id="GO:0005524">
    <property type="term" value="F:ATP binding"/>
    <property type="evidence" value="ECO:0007669"/>
    <property type="project" value="UniProtKB-KW"/>
</dbReference>
<dbReference type="Pfam" id="PF21634">
    <property type="entry name" value="MOV-10_beta-barrel"/>
    <property type="match status" value="1"/>
</dbReference>
<keyword evidence="4" id="KW-0963">Cytoplasm</keyword>
<evidence type="ECO:0000259" key="12">
    <source>
        <dbReference type="Pfam" id="PF21634"/>
    </source>
</evidence>
<organism evidence="13 14">
    <name type="scientific">Drosophila hydei</name>
    <name type="common">Fruit fly</name>
    <dbReference type="NCBI Taxonomy" id="7224"/>
    <lineage>
        <taxon>Eukaryota</taxon>
        <taxon>Metazoa</taxon>
        <taxon>Ecdysozoa</taxon>
        <taxon>Arthropoda</taxon>
        <taxon>Hexapoda</taxon>
        <taxon>Insecta</taxon>
        <taxon>Pterygota</taxon>
        <taxon>Neoptera</taxon>
        <taxon>Endopterygota</taxon>
        <taxon>Diptera</taxon>
        <taxon>Brachycera</taxon>
        <taxon>Muscomorpha</taxon>
        <taxon>Ephydroidea</taxon>
        <taxon>Drosophilidae</taxon>
        <taxon>Drosophila</taxon>
    </lineage>
</organism>
<reference evidence="14" key="1">
    <citation type="submission" date="2025-08" db="UniProtKB">
        <authorList>
            <consortium name="RefSeq"/>
        </authorList>
    </citation>
    <scope>IDENTIFICATION</scope>
    <source>
        <strain evidence="14">15085-1641.00</strain>
        <tissue evidence="14">Whole body</tissue>
    </source>
</reference>
<dbReference type="RefSeq" id="XP_023173331.1">
    <property type="nucleotide sequence ID" value="XM_023317563.2"/>
</dbReference>
<dbReference type="InterPro" id="IPR027417">
    <property type="entry name" value="P-loop_NTPase"/>
</dbReference>
<name>A0A6J1M2T9_DROHY</name>
<keyword evidence="6" id="KW-0378">Hydrolase</keyword>
<gene>
    <name evidence="14" type="primary">LOC111601115</name>
</gene>
<dbReference type="GO" id="GO:0005737">
    <property type="term" value="C:cytoplasm"/>
    <property type="evidence" value="ECO:0007669"/>
    <property type="project" value="UniProtKB-SubCell"/>
</dbReference>
<proteinExistence type="inferred from homology"/>
<dbReference type="GO" id="GO:0003724">
    <property type="term" value="F:RNA helicase activity"/>
    <property type="evidence" value="ECO:0007669"/>
    <property type="project" value="UniProtKB-EC"/>
</dbReference>
<feature type="domain" description="DNA2/NAM7 helicase helicase" evidence="10">
    <location>
        <begin position="681"/>
        <end position="767"/>
    </location>
</feature>
<evidence type="ECO:0000259" key="10">
    <source>
        <dbReference type="Pfam" id="PF13086"/>
    </source>
</evidence>
<dbReference type="InterPro" id="IPR041677">
    <property type="entry name" value="DNA2/NAM7_AAA_11"/>
</dbReference>
<evidence type="ECO:0000259" key="11">
    <source>
        <dbReference type="Pfam" id="PF13087"/>
    </source>
</evidence>
<dbReference type="OMA" id="VDDCWRH"/>
<evidence type="ECO:0000313" key="13">
    <source>
        <dbReference type="Proteomes" id="UP000504633"/>
    </source>
</evidence>
<keyword evidence="13" id="KW-1185">Reference proteome</keyword>
<dbReference type="EC" id="3.6.4.13" evidence="3"/>
<evidence type="ECO:0000256" key="8">
    <source>
        <dbReference type="ARBA" id="ARBA00022840"/>
    </source>
</evidence>
<evidence type="ECO:0000256" key="9">
    <source>
        <dbReference type="ARBA" id="ARBA00047984"/>
    </source>
</evidence>
<comment type="similarity">
    <text evidence="2">Belongs to the DNA2/NAM7 helicase family. SDE3 subfamily.</text>
</comment>
<dbReference type="Gene3D" id="3.40.50.300">
    <property type="entry name" value="P-loop containing nucleotide triphosphate hydrolases"/>
    <property type="match status" value="2"/>
</dbReference>
<keyword evidence="7 14" id="KW-0347">Helicase</keyword>
<evidence type="ECO:0000256" key="7">
    <source>
        <dbReference type="ARBA" id="ARBA00022806"/>
    </source>
</evidence>
<dbReference type="InterPro" id="IPR047187">
    <property type="entry name" value="SF1_C_Upf1"/>
</dbReference>
<evidence type="ECO:0000256" key="6">
    <source>
        <dbReference type="ARBA" id="ARBA00022801"/>
    </source>
</evidence>
<dbReference type="GO" id="GO:0016787">
    <property type="term" value="F:hydrolase activity"/>
    <property type="evidence" value="ECO:0007669"/>
    <property type="project" value="UniProtKB-KW"/>
</dbReference>
<accession>A0A6J1M2T9</accession>
<dbReference type="OrthoDB" id="6513042at2759"/>
<feature type="domain" description="DNA2/NAM7 helicase-like C-terminal" evidence="11">
    <location>
        <begin position="921"/>
        <end position="1114"/>
    </location>
</feature>
<dbReference type="CDD" id="cd18808">
    <property type="entry name" value="SF1_C_Upf1"/>
    <property type="match status" value="1"/>
</dbReference>
<dbReference type="CDD" id="cd18078">
    <property type="entry name" value="DEXXQc_Mov10L1"/>
    <property type="match status" value="1"/>
</dbReference>
<evidence type="ECO:0000256" key="5">
    <source>
        <dbReference type="ARBA" id="ARBA00022741"/>
    </source>
</evidence>
<evidence type="ECO:0000256" key="4">
    <source>
        <dbReference type="ARBA" id="ARBA00022490"/>
    </source>
</evidence>
<feature type="domain" description="DNA2/NAM7 helicase helicase" evidence="10">
    <location>
        <begin position="808"/>
        <end position="885"/>
    </location>
</feature>
<dbReference type="InterPro" id="IPR049080">
    <property type="entry name" value="MOV-10-like_beta-barrel"/>
</dbReference>
<evidence type="ECO:0000256" key="3">
    <source>
        <dbReference type="ARBA" id="ARBA00012552"/>
    </source>
</evidence>
<evidence type="ECO:0000256" key="2">
    <source>
        <dbReference type="ARBA" id="ARBA00005601"/>
    </source>
</evidence>
<dbReference type="SUPFAM" id="SSF52540">
    <property type="entry name" value="P-loop containing nucleoside triphosphate hydrolases"/>
    <property type="match status" value="1"/>
</dbReference>
<dbReference type="Pfam" id="PF13086">
    <property type="entry name" value="AAA_11"/>
    <property type="match status" value="2"/>
</dbReference>
<feature type="domain" description="Helicase MOV-10-like beta-barrel" evidence="12">
    <location>
        <begin position="535"/>
        <end position="619"/>
    </location>
</feature>
<protein>
    <recommendedName>
        <fullName evidence="3">RNA helicase</fullName>
        <ecNumber evidence="3">3.6.4.13</ecNumber>
    </recommendedName>
</protein>
<dbReference type="PANTHER" id="PTHR45418">
    <property type="entry name" value="CANCER/TESTIS ANTIGEN 55"/>
    <property type="match status" value="1"/>
</dbReference>
<dbReference type="GeneID" id="111601115"/>
<dbReference type="Pfam" id="PF13087">
    <property type="entry name" value="AAA_12"/>
    <property type="match status" value="1"/>
</dbReference>
<dbReference type="AlphaFoldDB" id="A0A6J1M2T9"/>
<keyword evidence="8" id="KW-0067">ATP-binding</keyword>
<dbReference type="CTD" id="38427"/>
<evidence type="ECO:0000313" key="14">
    <source>
        <dbReference type="RefSeq" id="XP_023173331.1"/>
    </source>
</evidence>
<evidence type="ECO:0000256" key="1">
    <source>
        <dbReference type="ARBA" id="ARBA00004496"/>
    </source>
</evidence>
<dbReference type="KEGG" id="dhe:111601115"/>
<comment type="subcellular location">
    <subcellularLocation>
        <location evidence="1">Cytoplasm</location>
    </subcellularLocation>
</comment>
<dbReference type="Proteomes" id="UP000504633">
    <property type="component" value="Unplaced"/>
</dbReference>